<proteinExistence type="predicted"/>
<dbReference type="WBParaSite" id="Csp11.Scaffold554.g3719.t2">
    <property type="protein sequence ID" value="Csp11.Scaffold554.g3719.t2"/>
    <property type="gene ID" value="Csp11.Scaffold554.g3719"/>
</dbReference>
<evidence type="ECO:0000313" key="3">
    <source>
        <dbReference type="Proteomes" id="UP000095282"/>
    </source>
</evidence>
<keyword evidence="3" id="KW-1185">Reference proteome</keyword>
<evidence type="ECO:0000313" key="4">
    <source>
        <dbReference type="WBParaSite" id="Csp11.Scaffold554.g3719.t2"/>
    </source>
</evidence>
<keyword evidence="1" id="KW-0732">Signal</keyword>
<evidence type="ECO:0000256" key="1">
    <source>
        <dbReference type="SAM" id="SignalP"/>
    </source>
</evidence>
<dbReference type="PANTHER" id="PTHR47324:SF4">
    <property type="entry name" value="EGF-LIKE DOMAIN-CONTAINING PROTEIN"/>
    <property type="match status" value="1"/>
</dbReference>
<dbReference type="InterPro" id="IPR000742">
    <property type="entry name" value="EGF"/>
</dbReference>
<accession>A0A1I7T9E5</accession>
<feature type="domain" description="EGF-like" evidence="2">
    <location>
        <begin position="39"/>
        <end position="50"/>
    </location>
</feature>
<dbReference type="AlphaFoldDB" id="A0A1I7T9E5"/>
<dbReference type="STRING" id="1561998.A0A1I7T9E5"/>
<dbReference type="InterPro" id="IPR053295">
    <property type="entry name" value="Innate_immunity_reg"/>
</dbReference>
<evidence type="ECO:0000259" key="2">
    <source>
        <dbReference type="PROSITE" id="PS00022"/>
    </source>
</evidence>
<feature type="chain" id="PRO_5009307215" evidence="1">
    <location>
        <begin position="25"/>
        <end position="995"/>
    </location>
</feature>
<sequence length="995" mass="111934">MSKLCEMIDSATFLLFLSFIYVNGQQCMNGGTPINSTICQCPSYVVGDRCEIVKCQRFSIPDKDRCACAPGWYDNYCGLRGCRPPNEDHVNLDKRTLIVVFNTKTTMKTQLDTLKTNFKEMFTKMTTVDPKGAIDNWIESFIFYGFVQSGSQLRIQSDFMLTADDVIKFMNNITLYDGDVTQPVITAVQSAQQTFPKQRSHATVITFTDSPSSDATPWSHRFTDQNAEQSVLQISLLWKSRVSSQSFLIFCHRNTKRNITILKLQYVFFLSLPAGTNYSSNGVDVYRRLALTNHGDTFFIKDSDDLSKSLLMVMGSQYFSENVAVGYKKTEEETLTLYVDNEGDTVFILITIDTSTTSVLPTIPEATLYAEGPSYRLYTRSSKIGDTVTIKVNAGTIFNYRMFLQSKRTVLIYYNDDMYIDVGNGMPVIGVGMSATMQTYGFPEFQGSAYELRAYDGRFLREKIYSYVRPQLDCTFLFGFPNWDSGNCPPGPVTSLHTFYYNGYKQQRVSTGYCITSNHNPEMNVVGALLDWEEPETSENKVHSRIQNDSIKCNGRNIDAVNDPRLHKSRQFIFILEQHSNNRPIYQILTKEINQILSLTNSTTDSSYTGEFTLIVHDGKESHVLLSAYNPITFAEKFQNFVNSLQLNDNLDNTLGLHSIVQAQKMNIRPTAQVFYFTNQAVKTVQNISRTWDVVSRDVEVNFLTIADGVTTEIFALPKELELIQKMTNGKIIPLTNNETTLIPVFSDLIGVSTLTTDNEQYNCHDSPLEISGYIEDGAEYSVIQIVGTGIKTIKMQDSNGALISVSDYITYQNPNFISFRIGKFWNEFKKKLVVSASNLFASGVWKISALVTSGGCQITVRQKTSVGMILGFTSSNTDDTTVVSQIITQRSRFDSLPIYAAVRATNGIIPTNLEIHVSVCHGEEIDKFGRCVCPERYTGEYCWDRICVPPATLSNGICCCTSGVHGDFCEVGKYLFPFFHLNTNEFSSSIVLPT</sequence>
<protein>
    <submittedName>
        <fullName evidence="4">EGF-like domain-containing protein</fullName>
    </submittedName>
</protein>
<dbReference type="PROSITE" id="PS00022">
    <property type="entry name" value="EGF_1"/>
    <property type="match status" value="1"/>
</dbReference>
<organism evidence="3 4">
    <name type="scientific">Caenorhabditis tropicalis</name>
    <dbReference type="NCBI Taxonomy" id="1561998"/>
    <lineage>
        <taxon>Eukaryota</taxon>
        <taxon>Metazoa</taxon>
        <taxon>Ecdysozoa</taxon>
        <taxon>Nematoda</taxon>
        <taxon>Chromadorea</taxon>
        <taxon>Rhabditida</taxon>
        <taxon>Rhabditina</taxon>
        <taxon>Rhabditomorpha</taxon>
        <taxon>Rhabditoidea</taxon>
        <taxon>Rhabditidae</taxon>
        <taxon>Peloderinae</taxon>
        <taxon>Caenorhabditis</taxon>
    </lineage>
</organism>
<reference evidence="4" key="1">
    <citation type="submission" date="2016-11" db="UniProtKB">
        <authorList>
            <consortium name="WormBaseParasite"/>
        </authorList>
    </citation>
    <scope>IDENTIFICATION</scope>
</reference>
<dbReference type="PANTHER" id="PTHR47324">
    <property type="entry name" value="PROTEIN IRG-7-RELATED"/>
    <property type="match status" value="1"/>
</dbReference>
<feature type="signal peptide" evidence="1">
    <location>
        <begin position="1"/>
        <end position="24"/>
    </location>
</feature>
<dbReference type="Proteomes" id="UP000095282">
    <property type="component" value="Unplaced"/>
</dbReference>
<name>A0A1I7T9E5_9PELO</name>